<dbReference type="OrthoDB" id="798447at2"/>
<name>A0A1H8LU46_9SPHI</name>
<sequence length="88" mass="10206">MRSKLFTDKPETVKTGSERWVRIVPNGDATYSLFDLLNEIYLGRILFDEDHNWIYDGRLLSVDDQEDIAAKLTGSQKEMDQLLKSLKL</sequence>
<dbReference type="AlphaFoldDB" id="A0A1H8LU46"/>
<dbReference type="RefSeq" id="WP_091212101.1">
    <property type="nucleotide sequence ID" value="NZ_FOCL01000005.1"/>
</dbReference>
<evidence type="ECO:0000313" key="1">
    <source>
        <dbReference type="EMBL" id="SEO08651.1"/>
    </source>
</evidence>
<organism evidence="1 2">
    <name type="scientific">Mucilaginibacter gossypiicola</name>
    <dbReference type="NCBI Taxonomy" id="551995"/>
    <lineage>
        <taxon>Bacteria</taxon>
        <taxon>Pseudomonadati</taxon>
        <taxon>Bacteroidota</taxon>
        <taxon>Sphingobacteriia</taxon>
        <taxon>Sphingobacteriales</taxon>
        <taxon>Sphingobacteriaceae</taxon>
        <taxon>Mucilaginibacter</taxon>
    </lineage>
</organism>
<dbReference type="STRING" id="551995.SAMN05192574_105251"/>
<accession>A0A1H8LU46</accession>
<dbReference type="Proteomes" id="UP000198942">
    <property type="component" value="Unassembled WGS sequence"/>
</dbReference>
<reference evidence="2" key="1">
    <citation type="submission" date="2016-10" db="EMBL/GenBank/DDBJ databases">
        <authorList>
            <person name="Varghese N."/>
            <person name="Submissions S."/>
        </authorList>
    </citation>
    <scope>NUCLEOTIDE SEQUENCE [LARGE SCALE GENOMIC DNA]</scope>
    <source>
        <strain evidence="2">Gh-48</strain>
    </source>
</reference>
<gene>
    <name evidence="1" type="ORF">SAMN05192574_105251</name>
</gene>
<protein>
    <submittedName>
        <fullName evidence="1">Uncharacterized protein</fullName>
    </submittedName>
</protein>
<evidence type="ECO:0000313" key="2">
    <source>
        <dbReference type="Proteomes" id="UP000198942"/>
    </source>
</evidence>
<dbReference type="EMBL" id="FOCL01000005">
    <property type="protein sequence ID" value="SEO08651.1"/>
    <property type="molecule type" value="Genomic_DNA"/>
</dbReference>
<keyword evidence="2" id="KW-1185">Reference proteome</keyword>
<proteinExistence type="predicted"/>